<feature type="compositionally biased region" description="Low complexity" evidence="2">
    <location>
        <begin position="320"/>
        <end position="332"/>
    </location>
</feature>
<dbReference type="OrthoDB" id="4155914at2759"/>
<feature type="compositionally biased region" description="Low complexity" evidence="2">
    <location>
        <begin position="162"/>
        <end position="173"/>
    </location>
</feature>
<feature type="compositionally biased region" description="Polar residues" evidence="2">
    <location>
        <begin position="549"/>
        <end position="569"/>
    </location>
</feature>
<proteinExistence type="predicted"/>
<sequence length="1040" mass="113393">MPSFGRIGRLSNRSQHNLVEQQQQQQQQANALPSLLTSTSSSGFGVGAAGPGSASSASASANTPPSASSTALSSSEPIAFQGDNTTTSSRALTAAAQQQAQQSKQQYQQQQVLLQQQQQQQQAQQQVQLQQQQQFQQQIPPQQHRLQEQRPSSIVQNQQVSPKHQQQPGQPHHYTTTVNYPGSGAPTSNHNPTGNLSNSVPGLDSPATTAITGAAYANLRQQQLQQQQQSSKGHSSDFAESVSRSQSTRYPQTSPSHNQQFFGPASSSVDNLPGTVSSPLIPPSPPTAGPYSHHHQQQHQGPTETKQSTRKLIKKILHGASASKAAASYSSADPRHHQSQPSYDNTSGGASRRPSKRASNAFPPNLRASVSLEQQQIPDWQQSPQQQLSSLQTSPLQDVGTSTDPYSKHHERTLPDAELRLQTPQSQGPQPPRPRPHSSSIRQVPASADYSPEDLAFQQQQQAQAIAQAQQQQQQQQQEQQRYAQVASDSTPSQEQYRQYAHSRVQSQSQVQQGTPPRLYTSHLTSQQSNPETISQLSYDSPVIESDQRSQNFQSTQTSPAVNYPQQERSAPLSQQPASPSPTIAQPSPMAPPSGGPSSRRSGENDKLRGTSIEPPQGPPPNYRHSQTLNTMSSLPPTPGPAQANREFRASNVPDRQAQQQQFDGGNEAGRDSPQPTAGTEGQADPEKQFKDLLTKYKNVKRLYFDGKSQIEQLTSQVEQLQNAVANQRISQSRTALDDSEYATRFNRLNGAINNLAFNIRKDWASLPPWVSGYVSPEAIKTGKQEMTAVGRAVITQWIVDEVFNKCFHPGLDQGLSRHLKEIEHNIRRFSYTLNSQEEFEALTSKVVSWRMATLEGLQHTLQSVESQNGRVAYTKSCNEKLNKYILDHLADPKPAGVEGSVTMIIELAVGIAANLSLESRDVAVTYPLPGDSINPEFMELEKAGLPPLPDSDDGDDSSPDGDKSKREKTKSGMLNLLGGAPPPGSRKSSVVSSTDMDAYSAAASSYPAKDPTKVRFAGFVAVEVRGRQVLVKAPVWNLG</sequence>
<feature type="compositionally biased region" description="Acidic residues" evidence="2">
    <location>
        <begin position="951"/>
        <end position="960"/>
    </location>
</feature>
<feature type="compositionally biased region" description="Polar residues" evidence="2">
    <location>
        <begin position="339"/>
        <end position="349"/>
    </location>
</feature>
<feature type="compositionally biased region" description="Low complexity" evidence="2">
    <location>
        <begin position="91"/>
        <end position="105"/>
    </location>
</feature>
<evidence type="ECO:0000256" key="1">
    <source>
        <dbReference type="SAM" id="Coils"/>
    </source>
</evidence>
<feature type="compositionally biased region" description="Polar residues" evidence="2">
    <location>
        <begin position="522"/>
        <end position="539"/>
    </location>
</feature>
<feature type="region of interest" description="Disordered" evidence="2">
    <location>
        <begin position="943"/>
        <end position="993"/>
    </location>
</feature>
<feature type="compositionally biased region" description="Low complexity" evidence="2">
    <location>
        <begin position="378"/>
        <end position="397"/>
    </location>
</feature>
<feature type="compositionally biased region" description="Polar residues" evidence="2">
    <location>
        <begin position="242"/>
        <end position="278"/>
    </location>
</feature>
<dbReference type="AlphaFoldDB" id="W3WT52"/>
<organism evidence="3 4">
    <name type="scientific">Pestalotiopsis fici (strain W106-1 / CGMCC3.15140)</name>
    <dbReference type="NCBI Taxonomy" id="1229662"/>
    <lineage>
        <taxon>Eukaryota</taxon>
        <taxon>Fungi</taxon>
        <taxon>Dikarya</taxon>
        <taxon>Ascomycota</taxon>
        <taxon>Pezizomycotina</taxon>
        <taxon>Sordariomycetes</taxon>
        <taxon>Xylariomycetidae</taxon>
        <taxon>Amphisphaeriales</taxon>
        <taxon>Sporocadaceae</taxon>
        <taxon>Pestalotiopsis</taxon>
    </lineage>
</organism>
<dbReference type="KEGG" id="pfy:PFICI_12950"/>
<keyword evidence="4" id="KW-1185">Reference proteome</keyword>
<dbReference type="STRING" id="1229662.W3WT52"/>
<dbReference type="RefSeq" id="XP_007839722.1">
    <property type="nucleotide sequence ID" value="XM_007841531.1"/>
</dbReference>
<evidence type="ECO:0000313" key="4">
    <source>
        <dbReference type="Proteomes" id="UP000030651"/>
    </source>
</evidence>
<feature type="compositionally biased region" description="Low complexity" evidence="2">
    <location>
        <begin position="473"/>
        <end position="487"/>
    </location>
</feature>
<feature type="region of interest" description="Disordered" evidence="2">
    <location>
        <begin position="138"/>
        <end position="207"/>
    </location>
</feature>
<accession>W3WT52</accession>
<feature type="compositionally biased region" description="Polar residues" evidence="2">
    <location>
        <begin position="624"/>
        <end position="635"/>
    </location>
</feature>
<reference evidence="4" key="1">
    <citation type="journal article" date="2015" name="BMC Genomics">
        <title>Genomic and transcriptomic analysis of the endophytic fungus Pestalotiopsis fici reveals its lifestyle and high potential for synthesis of natural products.</title>
        <authorList>
            <person name="Wang X."/>
            <person name="Zhang X."/>
            <person name="Liu L."/>
            <person name="Xiang M."/>
            <person name="Wang W."/>
            <person name="Sun X."/>
            <person name="Che Y."/>
            <person name="Guo L."/>
            <person name="Liu G."/>
            <person name="Guo L."/>
            <person name="Wang C."/>
            <person name="Yin W.B."/>
            <person name="Stadler M."/>
            <person name="Zhang X."/>
            <person name="Liu X."/>
        </authorList>
    </citation>
    <scope>NUCLEOTIDE SEQUENCE [LARGE SCALE GENOMIC DNA]</scope>
    <source>
        <strain evidence="4">W106-1 / CGMCC3.15140</strain>
    </source>
</reference>
<feature type="compositionally biased region" description="Basic residues" evidence="2">
    <location>
        <begin position="308"/>
        <end position="317"/>
    </location>
</feature>
<feature type="region of interest" description="Disordered" evidence="2">
    <location>
        <begin position="473"/>
        <end position="688"/>
    </location>
</feature>
<evidence type="ECO:0000313" key="3">
    <source>
        <dbReference type="EMBL" id="ETS76006.1"/>
    </source>
</evidence>
<feature type="compositionally biased region" description="Basic and acidic residues" evidence="2">
    <location>
        <begin position="406"/>
        <end position="419"/>
    </location>
</feature>
<dbReference type="eggNOG" id="ENOG502QT51">
    <property type="taxonomic scope" value="Eukaryota"/>
</dbReference>
<feature type="compositionally biased region" description="Low complexity" evidence="2">
    <location>
        <begin position="21"/>
        <end position="43"/>
    </location>
</feature>
<dbReference type="Proteomes" id="UP000030651">
    <property type="component" value="Unassembled WGS sequence"/>
</dbReference>
<dbReference type="InParanoid" id="W3WT52"/>
<dbReference type="GeneID" id="19277963"/>
<feature type="region of interest" description="Disordered" evidence="2">
    <location>
        <begin position="1"/>
        <end position="105"/>
    </location>
</feature>
<feature type="compositionally biased region" description="Polar residues" evidence="2">
    <location>
        <begin position="11"/>
        <end position="20"/>
    </location>
</feature>
<feature type="coiled-coil region" evidence="1">
    <location>
        <begin position="704"/>
        <end position="731"/>
    </location>
</feature>
<feature type="compositionally biased region" description="Low complexity" evidence="2">
    <location>
        <begin position="570"/>
        <end position="582"/>
    </location>
</feature>
<feature type="compositionally biased region" description="Polar residues" evidence="2">
    <location>
        <begin position="174"/>
        <end position="207"/>
    </location>
</feature>
<gene>
    <name evidence="3" type="ORF">PFICI_12950</name>
</gene>
<name>W3WT52_PESFW</name>
<feature type="compositionally biased region" description="Polar residues" evidence="2">
    <location>
        <begin position="150"/>
        <end position="161"/>
    </location>
</feature>
<evidence type="ECO:0000256" key="2">
    <source>
        <dbReference type="SAM" id="MobiDB-lite"/>
    </source>
</evidence>
<keyword evidence="1" id="KW-0175">Coiled coil</keyword>
<dbReference type="HOGENOM" id="CLU_007228_0_0_1"/>
<feature type="compositionally biased region" description="Low complexity" evidence="2">
    <location>
        <begin position="51"/>
        <end position="75"/>
    </location>
</feature>
<protein>
    <recommendedName>
        <fullName evidence="5">S-adenosylmethionine-dependent methyltransferase-like protein</fullName>
    </recommendedName>
</protein>
<feature type="compositionally biased region" description="Polar residues" evidence="2">
    <location>
        <begin position="488"/>
        <end position="497"/>
    </location>
</feature>
<feature type="region of interest" description="Disordered" evidence="2">
    <location>
        <begin position="378"/>
        <end position="451"/>
    </location>
</feature>
<dbReference type="EMBL" id="KI912118">
    <property type="protein sequence ID" value="ETS76006.1"/>
    <property type="molecule type" value="Genomic_DNA"/>
</dbReference>
<feature type="region of interest" description="Disordered" evidence="2">
    <location>
        <begin position="221"/>
        <end position="363"/>
    </location>
</feature>
<dbReference type="OMA" id="REVHIEY"/>
<evidence type="ECO:0008006" key="5">
    <source>
        <dbReference type="Google" id="ProtNLM"/>
    </source>
</evidence>